<proteinExistence type="predicted"/>
<dbReference type="Gene3D" id="3.75.10.10">
    <property type="entry name" value="L-arginine/glycine Amidinotransferase, Chain A"/>
    <property type="match status" value="1"/>
</dbReference>
<evidence type="ECO:0000313" key="2">
    <source>
        <dbReference type="EMBL" id="SVD26120.1"/>
    </source>
</evidence>
<reference evidence="2" key="1">
    <citation type="submission" date="2018-05" db="EMBL/GenBank/DDBJ databases">
        <authorList>
            <person name="Lanie J.A."/>
            <person name="Ng W.-L."/>
            <person name="Kazmierczak K.M."/>
            <person name="Andrzejewski T.M."/>
            <person name="Davidsen T.M."/>
            <person name="Wayne K.J."/>
            <person name="Tettelin H."/>
            <person name="Glass J.I."/>
            <person name="Rusch D."/>
            <person name="Podicherti R."/>
            <person name="Tsui H.-C.T."/>
            <person name="Winkler M.E."/>
        </authorList>
    </citation>
    <scope>NUCLEOTIDE SEQUENCE</scope>
</reference>
<dbReference type="SUPFAM" id="SSF55909">
    <property type="entry name" value="Pentein"/>
    <property type="match status" value="1"/>
</dbReference>
<dbReference type="EMBL" id="UINC01139522">
    <property type="protein sequence ID" value="SVD26120.1"/>
    <property type="molecule type" value="Genomic_DNA"/>
</dbReference>
<feature type="region of interest" description="Disordered" evidence="1">
    <location>
        <begin position="89"/>
        <end position="110"/>
    </location>
</feature>
<feature type="non-terminal residue" evidence="2">
    <location>
        <position position="283"/>
    </location>
</feature>
<sequence>MTNKVNSWSEFQPLKQIVIGTTYPPEFFEDVKNSKARDCLQQIASETLEDLDNLKKVVEDRGTKVYTATTEELGYKTSIMDYLDDEGKLGMGSEKHGQHEKGRNQLPVPPLNPRDDFVTMGNQVVMTGSAFESKPWVPLFKEWFGDNFDWTIVKNKKKFTRTTANHRMRLDRLGIKKEDIDSLVDEAGTPFVSDRMTGFCAPELTRVGKTCFCDTQQAVDIADYMEMAYPQFNYKGVFIGGHNDAVFNVLKPGVLLTTQDIGHYAESFPNWEKIFLPESNLNQ</sequence>
<gene>
    <name evidence="2" type="ORF">METZ01_LOCUS378974</name>
</gene>
<protein>
    <submittedName>
        <fullName evidence="2">Uncharacterized protein</fullName>
    </submittedName>
</protein>
<accession>A0A382TVM3</accession>
<feature type="compositionally biased region" description="Basic and acidic residues" evidence="1">
    <location>
        <begin position="89"/>
        <end position="103"/>
    </location>
</feature>
<name>A0A382TVM3_9ZZZZ</name>
<organism evidence="2">
    <name type="scientific">marine metagenome</name>
    <dbReference type="NCBI Taxonomy" id="408172"/>
    <lineage>
        <taxon>unclassified sequences</taxon>
        <taxon>metagenomes</taxon>
        <taxon>ecological metagenomes</taxon>
    </lineage>
</organism>
<evidence type="ECO:0000256" key="1">
    <source>
        <dbReference type="SAM" id="MobiDB-lite"/>
    </source>
</evidence>
<dbReference type="AlphaFoldDB" id="A0A382TVM3"/>